<dbReference type="PANTHER" id="PTHR12526">
    <property type="entry name" value="GLYCOSYLTRANSFERASE"/>
    <property type="match status" value="1"/>
</dbReference>
<dbReference type="EMBL" id="JAANHS010000004">
    <property type="protein sequence ID" value="NHB76506.1"/>
    <property type="molecule type" value="Genomic_DNA"/>
</dbReference>
<sequence length="445" mass="48511">MPDQPTRDDQPVAPRRRVLVIAEAANPEWVSVPLVGWSIATALREHHDVHIVTQIRNREAFLRAGLIEGQDFTAIDSEAVARPIWKLAEVLRMGKGKGWTMVTALSSKLAYPYFERKLWQQFGPRIKAGAYDIVHRVTPLTPTANSLIAARCARAGVPFVMGPLNGGVPWPKGFDAERRREREWLSYVRGAYRLSPARSRTIRAASAIIAGSRHTASEFAQARDRLTLIPENGIDPARFSLRAAQPGTLPLRCAFVGRLVPYKGPDMLIEAAEPFLRDGTMLLDILGDGPLMPVLKDMIAAKGLTRAVTLHGWIEHKDVQALLSQSQLLTFPSVREFGGGVVLEAMALGVVPVIADYAGPGELVTEGTGIKVPMGSRAAVIAGFRTALARLVAAPETIPSLAAAALARVETHFTWDRKARQIGDIYEWVLDPKGPIPQPVPLAGE</sequence>
<evidence type="ECO:0000256" key="1">
    <source>
        <dbReference type="ARBA" id="ARBA00022676"/>
    </source>
</evidence>
<evidence type="ECO:0000259" key="3">
    <source>
        <dbReference type="Pfam" id="PF00534"/>
    </source>
</evidence>
<dbReference type="InterPro" id="IPR001296">
    <property type="entry name" value="Glyco_trans_1"/>
</dbReference>
<dbReference type="CDD" id="cd03801">
    <property type="entry name" value="GT4_PimA-like"/>
    <property type="match status" value="1"/>
</dbReference>
<proteinExistence type="predicted"/>
<keyword evidence="5" id="KW-1185">Reference proteome</keyword>
<evidence type="ECO:0000256" key="2">
    <source>
        <dbReference type="ARBA" id="ARBA00022679"/>
    </source>
</evidence>
<feature type="domain" description="Glycosyl transferase family 1" evidence="3">
    <location>
        <begin position="254"/>
        <end position="387"/>
    </location>
</feature>
<organism evidence="4 5">
    <name type="scientific">Rhodobacter calidifons</name>
    <dbReference type="NCBI Taxonomy" id="2715277"/>
    <lineage>
        <taxon>Bacteria</taxon>
        <taxon>Pseudomonadati</taxon>
        <taxon>Pseudomonadota</taxon>
        <taxon>Alphaproteobacteria</taxon>
        <taxon>Rhodobacterales</taxon>
        <taxon>Rhodobacter group</taxon>
        <taxon>Rhodobacter</taxon>
    </lineage>
</organism>
<dbReference type="Pfam" id="PF00534">
    <property type="entry name" value="Glycos_transf_1"/>
    <property type="match status" value="1"/>
</dbReference>
<evidence type="ECO:0000313" key="4">
    <source>
        <dbReference type="EMBL" id="NHB76506.1"/>
    </source>
</evidence>
<accession>A0ABX0G5Z1</accession>
<comment type="caution">
    <text evidence="4">The sequence shown here is derived from an EMBL/GenBank/DDBJ whole genome shotgun (WGS) entry which is preliminary data.</text>
</comment>
<dbReference type="SUPFAM" id="SSF53756">
    <property type="entry name" value="UDP-Glycosyltransferase/glycogen phosphorylase"/>
    <property type="match status" value="1"/>
</dbReference>
<keyword evidence="1" id="KW-0328">Glycosyltransferase</keyword>
<name>A0ABX0G5Z1_9RHOB</name>
<protein>
    <submittedName>
        <fullName evidence="4">Glycosyltransferase family 4 protein</fullName>
    </submittedName>
</protein>
<dbReference type="Proteomes" id="UP001515660">
    <property type="component" value="Unassembled WGS sequence"/>
</dbReference>
<dbReference type="RefSeq" id="WP_166402545.1">
    <property type="nucleotide sequence ID" value="NZ_JAANHS010000004.1"/>
</dbReference>
<dbReference type="PANTHER" id="PTHR12526:SF510">
    <property type="entry name" value="D-INOSITOL 3-PHOSPHATE GLYCOSYLTRANSFERASE"/>
    <property type="match status" value="1"/>
</dbReference>
<dbReference type="Gene3D" id="3.40.50.2000">
    <property type="entry name" value="Glycogen Phosphorylase B"/>
    <property type="match status" value="2"/>
</dbReference>
<keyword evidence="2" id="KW-0808">Transferase</keyword>
<evidence type="ECO:0000313" key="5">
    <source>
        <dbReference type="Proteomes" id="UP001515660"/>
    </source>
</evidence>
<gene>
    <name evidence="4" type="ORF">G8O29_07095</name>
</gene>
<reference evidence="4 5" key="1">
    <citation type="journal article" date="2022" name="Microorganisms">
        <title>Genome Sequence and Characterization of a Xanthorhodopsin-Containing, Aerobic Anoxygenic Phototrophic Rhodobacter Species, Isolated from Mesophilic Conditions at Yellowstone National Park.</title>
        <authorList>
            <person name="Kyndt J.A."/>
            <person name="Robertson S."/>
            <person name="Shoffstall I.B."/>
            <person name="Ramaley R.F."/>
            <person name="Meyer T.E."/>
        </authorList>
    </citation>
    <scope>NUCLEOTIDE SEQUENCE [LARGE SCALE GENOMIC DNA]</scope>
    <source>
        <strain evidence="4 5">M37P</strain>
    </source>
</reference>